<accession>A0A1G8WUY5</accession>
<dbReference type="OrthoDB" id="2614898at2"/>
<dbReference type="InterPro" id="IPR020139">
    <property type="entry name" value="DUF2642"/>
</dbReference>
<name>A0A1G8WUY5_9BACI</name>
<dbReference type="STRING" id="407036.SAMN05216243_1009"/>
<gene>
    <name evidence="1" type="ORF">SAMN05216243_1009</name>
</gene>
<evidence type="ECO:0000313" key="2">
    <source>
        <dbReference type="Proteomes" id="UP000198694"/>
    </source>
</evidence>
<reference evidence="1 2" key="1">
    <citation type="submission" date="2016-10" db="EMBL/GenBank/DDBJ databases">
        <authorList>
            <person name="de Groot N.N."/>
        </authorList>
    </citation>
    <scope>NUCLEOTIDE SEQUENCE [LARGE SCALE GENOMIC DNA]</scope>
    <source>
        <strain evidence="1 2">CGMCC 1.6502</strain>
    </source>
</reference>
<keyword evidence="2" id="KW-1185">Reference proteome</keyword>
<dbReference type="Pfam" id="PF10842">
    <property type="entry name" value="DUF2642"/>
    <property type="match status" value="1"/>
</dbReference>
<dbReference type="EMBL" id="FNFL01000001">
    <property type="protein sequence ID" value="SDJ82044.1"/>
    <property type="molecule type" value="Genomic_DNA"/>
</dbReference>
<sequence>MTNKHPVHQKKTDLKSTGIPAEEPVKLQPIVQPAYVNHMPSPSTPVYSVPALPQPTQYTSPFEPVYVDHLSRHQGKQISVVTTAGTVEGILSGVAVDHIQLNLSETRAVHVRIAQIVYFEGLPITYR</sequence>
<evidence type="ECO:0008006" key="3">
    <source>
        <dbReference type="Google" id="ProtNLM"/>
    </source>
</evidence>
<dbReference type="Proteomes" id="UP000198694">
    <property type="component" value="Unassembled WGS sequence"/>
</dbReference>
<evidence type="ECO:0000313" key="1">
    <source>
        <dbReference type="EMBL" id="SDJ82044.1"/>
    </source>
</evidence>
<proteinExistence type="predicted"/>
<protein>
    <recommendedName>
        <fullName evidence="3">DUF2642 domain-containing protein</fullName>
    </recommendedName>
</protein>
<organism evidence="1 2">
    <name type="scientific">Sediminibacillus albus</name>
    <dbReference type="NCBI Taxonomy" id="407036"/>
    <lineage>
        <taxon>Bacteria</taxon>
        <taxon>Bacillati</taxon>
        <taxon>Bacillota</taxon>
        <taxon>Bacilli</taxon>
        <taxon>Bacillales</taxon>
        <taxon>Bacillaceae</taxon>
        <taxon>Sediminibacillus</taxon>
    </lineage>
</organism>
<dbReference type="RefSeq" id="WP_093211615.1">
    <property type="nucleotide sequence ID" value="NZ_FNFL01000001.1"/>
</dbReference>
<dbReference type="AlphaFoldDB" id="A0A1G8WUY5"/>